<dbReference type="Pfam" id="PF05057">
    <property type="entry name" value="DUF676"/>
    <property type="match status" value="1"/>
</dbReference>
<dbReference type="Proteomes" id="UP000008983">
    <property type="component" value="Unassembled WGS sequence"/>
</dbReference>
<organism evidence="3 4">
    <name type="scientific">Ichthyophthirius multifiliis</name>
    <name type="common">White spot disease agent</name>
    <name type="synonym">Ich</name>
    <dbReference type="NCBI Taxonomy" id="5932"/>
    <lineage>
        <taxon>Eukaryota</taxon>
        <taxon>Sar</taxon>
        <taxon>Alveolata</taxon>
        <taxon>Ciliophora</taxon>
        <taxon>Intramacronucleata</taxon>
        <taxon>Oligohymenophorea</taxon>
        <taxon>Hymenostomatida</taxon>
        <taxon>Ophryoglenina</taxon>
        <taxon>Ichthyophthirius</taxon>
    </lineage>
</organism>
<dbReference type="OrthoDB" id="273452at2759"/>
<dbReference type="InterPro" id="IPR029058">
    <property type="entry name" value="AB_hydrolase_fold"/>
</dbReference>
<dbReference type="Gene3D" id="3.40.50.1820">
    <property type="entry name" value="alpha/beta hydrolase"/>
    <property type="match status" value="1"/>
</dbReference>
<dbReference type="EC" id="1.6.5.3" evidence="3"/>
<dbReference type="InterPro" id="IPR044294">
    <property type="entry name" value="Lipase-like"/>
</dbReference>
<dbReference type="SUPFAM" id="SSF53474">
    <property type="entry name" value="alpha/beta-Hydrolases"/>
    <property type="match status" value="1"/>
</dbReference>
<keyword evidence="3" id="KW-0560">Oxidoreductase</keyword>
<evidence type="ECO:0000256" key="1">
    <source>
        <dbReference type="SAM" id="Phobius"/>
    </source>
</evidence>
<dbReference type="GeneID" id="14910761"/>
<name>G0QJP3_ICHMU</name>
<dbReference type="GO" id="GO:0016491">
    <property type="term" value="F:oxidoreductase activity"/>
    <property type="evidence" value="ECO:0007669"/>
    <property type="project" value="UniProtKB-KW"/>
</dbReference>
<sequence length="238" mass="28639">METFRKWVKDQQKKQNYSQKVFNVKKYLIKNLQQKKYLLLFKKIKRISFLGYSLGGLIIRACIPYLQKYYNKFYTFMTFSTPHVGNMYQTNKIVDAGLWIMKKFSKQTCLNQLTLSDAKDIKNTYIYSLSTQPVFYFFIINYLHIFFIYLFQGLNYFENVVVFSSLQDSYVSYSSARIQKCSQSQNQDAYFLFKKNKLQFNLGIVKYIMKWQLIFYKIQKIKNFIVLMQISKLKISNN</sequence>
<feature type="domain" description="DUF676" evidence="2">
    <location>
        <begin position="26"/>
        <end position="179"/>
    </location>
</feature>
<reference evidence="3 4" key="1">
    <citation type="submission" date="2011-07" db="EMBL/GenBank/DDBJ databases">
        <authorList>
            <person name="Coyne R."/>
            <person name="Brami D."/>
            <person name="Johnson J."/>
            <person name="Hostetler J."/>
            <person name="Hannick L."/>
            <person name="Clark T."/>
            <person name="Cassidy-Hanley D."/>
            <person name="Inman J."/>
        </authorList>
    </citation>
    <scope>NUCLEOTIDE SEQUENCE [LARGE SCALE GENOMIC DNA]</scope>
    <source>
        <strain evidence="3 4">G5</strain>
    </source>
</reference>
<accession>G0QJP3</accession>
<dbReference type="RefSeq" id="XP_004039869.1">
    <property type="nucleotide sequence ID" value="XM_004039821.1"/>
</dbReference>
<keyword evidence="1" id="KW-0472">Membrane</keyword>
<dbReference type="PANTHER" id="PTHR12482">
    <property type="entry name" value="LIPASE ROG1-RELATED-RELATED"/>
    <property type="match status" value="1"/>
</dbReference>
<keyword evidence="1" id="KW-0812">Transmembrane</keyword>
<protein>
    <submittedName>
        <fullName evidence="3">Serine esterase, putative</fullName>
        <ecNumber evidence="3">1.6.5.3</ecNumber>
    </submittedName>
</protein>
<evidence type="ECO:0000259" key="2">
    <source>
        <dbReference type="Pfam" id="PF05057"/>
    </source>
</evidence>
<dbReference type="AlphaFoldDB" id="G0QJP3"/>
<feature type="transmembrane region" description="Helical" evidence="1">
    <location>
        <begin position="134"/>
        <end position="151"/>
    </location>
</feature>
<keyword evidence="1" id="KW-1133">Transmembrane helix</keyword>
<dbReference type="eggNOG" id="KOG2205">
    <property type="taxonomic scope" value="Eukaryota"/>
</dbReference>
<dbReference type="PANTHER" id="PTHR12482:SF5">
    <property type="entry name" value="DUF676 DOMAIN-CONTAINING PROTEIN"/>
    <property type="match status" value="1"/>
</dbReference>
<gene>
    <name evidence="3" type="ORF">IMG5_007250</name>
</gene>
<feature type="transmembrane region" description="Helical" evidence="1">
    <location>
        <begin position="49"/>
        <end position="67"/>
    </location>
</feature>
<dbReference type="EMBL" id="GL983077">
    <property type="protein sequence ID" value="EGR34565.1"/>
    <property type="molecule type" value="Genomic_DNA"/>
</dbReference>
<evidence type="ECO:0000313" key="3">
    <source>
        <dbReference type="EMBL" id="EGR34565.1"/>
    </source>
</evidence>
<keyword evidence="4" id="KW-1185">Reference proteome</keyword>
<dbReference type="InParanoid" id="G0QJP3"/>
<dbReference type="InterPro" id="IPR007751">
    <property type="entry name" value="DUF676_lipase-like"/>
</dbReference>
<proteinExistence type="predicted"/>
<evidence type="ECO:0000313" key="4">
    <source>
        <dbReference type="Proteomes" id="UP000008983"/>
    </source>
</evidence>